<feature type="compositionally biased region" description="Low complexity" evidence="2">
    <location>
        <begin position="538"/>
        <end position="547"/>
    </location>
</feature>
<dbReference type="PANTHER" id="PTHR10663:SF388">
    <property type="entry name" value="GOLGI-SPECIFIC BREFELDIN A-RESISTANCE GUANINE NUCLEOTIDE EXCHANGE FACTOR 1"/>
    <property type="match status" value="1"/>
</dbReference>
<dbReference type="InterPro" id="IPR000904">
    <property type="entry name" value="Sec7_dom"/>
</dbReference>
<evidence type="ECO:0000256" key="1">
    <source>
        <dbReference type="ARBA" id="ARBA00004514"/>
    </source>
</evidence>
<evidence type="ECO:0000256" key="2">
    <source>
        <dbReference type="SAM" id="MobiDB-lite"/>
    </source>
</evidence>
<feature type="compositionally biased region" description="Low complexity" evidence="2">
    <location>
        <begin position="674"/>
        <end position="685"/>
    </location>
</feature>
<dbReference type="InterPro" id="IPR023394">
    <property type="entry name" value="Sec7_C_sf"/>
</dbReference>
<dbReference type="Pfam" id="PF01369">
    <property type="entry name" value="Sec7"/>
    <property type="match status" value="1"/>
</dbReference>
<comment type="caution">
    <text evidence="4">The sequence shown here is derived from an EMBL/GenBank/DDBJ whole genome shotgun (WGS) entry which is preliminary data.</text>
</comment>
<evidence type="ECO:0000313" key="5">
    <source>
        <dbReference type="Proteomes" id="UP001054857"/>
    </source>
</evidence>
<reference evidence="4 5" key="1">
    <citation type="journal article" date="2021" name="Sci. Rep.">
        <title>Genome sequencing of the multicellular alga Astrephomene provides insights into convergent evolution of germ-soma differentiation.</title>
        <authorList>
            <person name="Yamashita S."/>
            <person name="Yamamoto K."/>
            <person name="Matsuzaki R."/>
            <person name="Suzuki S."/>
            <person name="Yamaguchi H."/>
            <person name="Hirooka S."/>
            <person name="Minakuchi Y."/>
            <person name="Miyagishima S."/>
            <person name="Kawachi M."/>
            <person name="Toyoda A."/>
            <person name="Nozaki H."/>
        </authorList>
    </citation>
    <scope>NUCLEOTIDE SEQUENCE [LARGE SCALE GENOMIC DNA]</scope>
    <source>
        <strain evidence="4 5">NIES-4017</strain>
    </source>
</reference>
<organism evidence="4 5">
    <name type="scientific">Astrephomene gubernaculifera</name>
    <dbReference type="NCBI Taxonomy" id="47775"/>
    <lineage>
        <taxon>Eukaryota</taxon>
        <taxon>Viridiplantae</taxon>
        <taxon>Chlorophyta</taxon>
        <taxon>core chlorophytes</taxon>
        <taxon>Chlorophyceae</taxon>
        <taxon>CS clade</taxon>
        <taxon>Chlamydomonadales</taxon>
        <taxon>Astrephomenaceae</taxon>
        <taxon>Astrephomene</taxon>
    </lineage>
</organism>
<dbReference type="GO" id="GO:0016192">
    <property type="term" value="P:vesicle-mediated transport"/>
    <property type="evidence" value="ECO:0007669"/>
    <property type="project" value="UniProtKB-ARBA"/>
</dbReference>
<protein>
    <recommendedName>
        <fullName evidence="3">SEC7 domain-containing protein</fullName>
    </recommendedName>
</protein>
<feature type="region of interest" description="Disordered" evidence="2">
    <location>
        <begin position="661"/>
        <end position="685"/>
    </location>
</feature>
<comment type="subcellular location">
    <subcellularLocation>
        <location evidence="1">Cytoplasm</location>
        <location evidence="1">Cytosol</location>
    </subcellularLocation>
</comment>
<dbReference type="GO" id="GO:0032012">
    <property type="term" value="P:regulation of ARF protein signal transduction"/>
    <property type="evidence" value="ECO:0007669"/>
    <property type="project" value="InterPro"/>
</dbReference>
<feature type="region of interest" description="Disordered" evidence="2">
    <location>
        <begin position="1082"/>
        <end position="1115"/>
    </location>
</feature>
<dbReference type="CDD" id="cd00171">
    <property type="entry name" value="Sec7"/>
    <property type="match status" value="1"/>
</dbReference>
<dbReference type="EMBL" id="BMAR01000045">
    <property type="protein sequence ID" value="GFR51100.1"/>
    <property type="molecule type" value="Genomic_DNA"/>
</dbReference>
<keyword evidence="5" id="KW-1185">Reference proteome</keyword>
<dbReference type="SUPFAM" id="SSF48371">
    <property type="entry name" value="ARM repeat"/>
    <property type="match status" value="1"/>
</dbReference>
<dbReference type="PROSITE" id="PS50190">
    <property type="entry name" value="SEC7"/>
    <property type="match status" value="1"/>
</dbReference>
<accession>A0AAD3DZT2</accession>
<gene>
    <name evidence="4" type="ORF">Agub_g13429</name>
</gene>
<dbReference type="InterPro" id="IPR032691">
    <property type="entry name" value="Mon2/Sec7/BIG1-like_HUS"/>
</dbReference>
<dbReference type="InterPro" id="IPR016024">
    <property type="entry name" value="ARM-type_fold"/>
</dbReference>
<dbReference type="Gene3D" id="1.10.220.20">
    <property type="match status" value="1"/>
</dbReference>
<dbReference type="FunFam" id="1.10.1000.11:FF:000002">
    <property type="entry name" value="Cytohesin 1"/>
    <property type="match status" value="1"/>
</dbReference>
<feature type="region of interest" description="Disordered" evidence="2">
    <location>
        <begin position="524"/>
        <end position="551"/>
    </location>
</feature>
<name>A0AAD3DZT2_9CHLO</name>
<dbReference type="SUPFAM" id="SSF48425">
    <property type="entry name" value="Sec7 domain"/>
    <property type="match status" value="1"/>
</dbReference>
<feature type="compositionally biased region" description="Gly residues" evidence="2">
    <location>
        <begin position="1100"/>
        <end position="1115"/>
    </location>
</feature>
<feature type="compositionally biased region" description="Polar residues" evidence="2">
    <location>
        <begin position="1082"/>
        <end position="1091"/>
    </location>
</feature>
<feature type="region of interest" description="Disordered" evidence="2">
    <location>
        <begin position="219"/>
        <end position="244"/>
    </location>
</feature>
<dbReference type="PANTHER" id="PTHR10663">
    <property type="entry name" value="GUANYL-NUCLEOTIDE EXCHANGE FACTOR"/>
    <property type="match status" value="1"/>
</dbReference>
<dbReference type="Proteomes" id="UP001054857">
    <property type="component" value="Unassembled WGS sequence"/>
</dbReference>
<dbReference type="Gene3D" id="1.10.1000.11">
    <property type="entry name" value="Arf Nucleotide-binding Site Opener,domain 2"/>
    <property type="match status" value="1"/>
</dbReference>
<dbReference type="GO" id="GO:0005085">
    <property type="term" value="F:guanyl-nucleotide exchange factor activity"/>
    <property type="evidence" value="ECO:0007669"/>
    <property type="project" value="InterPro"/>
</dbReference>
<dbReference type="GO" id="GO:0005829">
    <property type="term" value="C:cytosol"/>
    <property type="evidence" value="ECO:0007669"/>
    <property type="project" value="UniProtKB-SubCell"/>
</dbReference>
<feature type="compositionally biased region" description="Pro residues" evidence="2">
    <location>
        <begin position="663"/>
        <end position="673"/>
    </location>
</feature>
<evidence type="ECO:0000259" key="3">
    <source>
        <dbReference type="PROSITE" id="PS50190"/>
    </source>
</evidence>
<dbReference type="InterPro" id="IPR035999">
    <property type="entry name" value="Sec7_dom_sf"/>
</dbReference>
<proteinExistence type="predicted"/>
<dbReference type="GO" id="GO:0012505">
    <property type="term" value="C:endomembrane system"/>
    <property type="evidence" value="ECO:0007669"/>
    <property type="project" value="UniProtKB-ARBA"/>
</dbReference>
<sequence length="1632" mass="173398">MPNKQAATLLLNHEIASVITAMRHNAKWAMVPRYYEEDRNEPSKYDDAFRALRSEIFTYHDWREVDPMIYLSPFLDLIKASDVSGPITGAAAVALQRILQSDLLAPGTRNVETAINQIVEDATQCKFESTNNSSDEVVLLNIVQVLEQAVGSAAGVFLTDESVCKAVQAAFMLGDPARKPKEYGDIMGYYSRQACGNMIRTVFRHVALQLEAAEERAEKAAEREKAAAGGGAEQQQQQHAGDVPVAAAADGVGGSASESGQAAAAAAASDAGCGCRYGVRAAANILEFLIDLIQKGPALQGATKETVEEMVVFSLNTIHQVLCEAGGALGLAEPLARLVQVDLLYAMCQAVVQHSSVSVITGFCQTLLAVVTYLGHVSMAQTETVMQRVLLRLADGKGVVALEQQEAALEGLLDLVRQPHFVHDMFVNCDCRVERANLFEEVCSLISKTAFPVSKTSVGPLNFISLEALLAVLGALAHSARSGHELLSAPSPANEVPLYVDVWGPLVAGQHPQLERLAEALLAPPGHLHGQPHGGPHGAQQQAAQGRVAGGSSMGGAAAGLGGVLSAAEVAAQAEAEERAAKAAAAAGNGVAGPPSPSPSPAAAACLAAARGVRGVPVSGPLELRCAMAERCLKTRIALAVDHFNKDFKKGLVAMQAAKLLPEMPPPPPPPPAASSDSTPADPEAAAAAAASHAAAVAAHSAAKSAVAARLGQLLFVCPGLNKVTVGELLGDPDPFYLEVLDAYTACFDFAQLKFDTALRMFIESFKLPGEAQKIDRIINAFGRHYYEANSDVFRSADAPYVLAYSVIMLNTDQHNSQVKNKMTLESFQRNLRGVNDGADFDRAFLEEIFYSIVRRPLRLSEPASMEVSEQCFLQLAQTSGTQRGLVLPSEQGRHLFDTTMFRLIWGPAVHAMCAIVDNCTNEALIGSALEGLQLACQIAAAHELEDVADSIIVNLSKIPLQHLAQVPASARSDVAFGRDPKMRAVTRALASIINKHGDCLRGGWTNVMDLLVQLYRRALLPDSFCRALSGDGDGGLVVREGECGSLRVRRWALQRGGSAASGSSSIFRHISSSFTQMLSLASDPDPTTSRGAAAAGAAAAGGPGGGPGAAGGSGGAAGGGAVAAAAAAWEAGNAALSEGERAAVTAAEECLIRCAFEDAFMDSKFLKQESLVQLVRAICSSCGPIPRPPSSSSQLPWDASELCLELLFTVLLRNRDRITLLWPRAYEHFATIFQHSRECDTVLVQKAVMAMMRLCQRLLPYKAADISEPLMRGIQLLSLVDEQVAHDLASTIALEIQSLLQGAAAYIHNQQAWMSICMLVKVIHLDPASFPVCLDTITWVVRESLTVLNYHAVVSTAVDLLERAVPDPRRGERQGHPAHIAQAIRVVQSAEEWLELWWMSSQSRHPPEALERLGLLGFKADTWHLLLGWLCRLAKNTNLEVRTGTMSCLQRTVVAAERLLVPPGGLARSLSELLLPLGQDLVRCMGNRDMPQCDVTVRELVRALSKMVLLYHSQLESLPSFGSVWRGILEVLAAAAAANTAQVARSGGGSGGGGGLSAAAVAAAPTHPAGEVLAEALPEALKNMLLVLHSKGLLVEGWRDAEGGDLWDLTWRLTARIAPGLSLQQLSIGRG</sequence>
<evidence type="ECO:0000313" key="4">
    <source>
        <dbReference type="EMBL" id="GFR51100.1"/>
    </source>
</evidence>
<feature type="compositionally biased region" description="Low complexity" evidence="2">
    <location>
        <begin position="233"/>
        <end position="244"/>
    </location>
</feature>
<feature type="domain" description="SEC7" evidence="3">
    <location>
        <begin position="634"/>
        <end position="856"/>
    </location>
</feature>
<dbReference type="SMART" id="SM00222">
    <property type="entry name" value="Sec7"/>
    <property type="match status" value="1"/>
</dbReference>
<dbReference type="Pfam" id="PF12783">
    <property type="entry name" value="Sec7-like_HUS"/>
    <property type="match status" value="1"/>
</dbReference>